<dbReference type="Proteomes" id="UP000759443">
    <property type="component" value="Unassembled WGS sequence"/>
</dbReference>
<name>A0ABS4E3W5_9HYPH</name>
<organism evidence="2 3">
    <name type="scientific">Rhizobium halophytocola</name>
    <dbReference type="NCBI Taxonomy" id="735519"/>
    <lineage>
        <taxon>Bacteria</taxon>
        <taxon>Pseudomonadati</taxon>
        <taxon>Pseudomonadota</taxon>
        <taxon>Alphaproteobacteria</taxon>
        <taxon>Hyphomicrobiales</taxon>
        <taxon>Rhizobiaceae</taxon>
        <taxon>Rhizobium/Agrobacterium group</taxon>
        <taxon>Rhizobium</taxon>
    </lineage>
</organism>
<dbReference type="RefSeq" id="WP_209947618.1">
    <property type="nucleotide sequence ID" value="NZ_JAGGJU010000012.1"/>
</dbReference>
<evidence type="ECO:0000313" key="3">
    <source>
        <dbReference type="Proteomes" id="UP000759443"/>
    </source>
</evidence>
<comment type="caution">
    <text evidence="2">The sequence shown here is derived from an EMBL/GenBank/DDBJ whole genome shotgun (WGS) entry which is preliminary data.</text>
</comment>
<feature type="transmembrane region" description="Helical" evidence="1">
    <location>
        <begin position="20"/>
        <end position="39"/>
    </location>
</feature>
<keyword evidence="1" id="KW-1133">Transmembrane helix</keyword>
<keyword evidence="1" id="KW-0472">Membrane</keyword>
<reference evidence="2 3" key="1">
    <citation type="submission" date="2021-03" db="EMBL/GenBank/DDBJ databases">
        <title>Genomic Encyclopedia of Type Strains, Phase IV (KMG-IV): sequencing the most valuable type-strain genomes for metagenomic binning, comparative biology and taxonomic classification.</title>
        <authorList>
            <person name="Goeker M."/>
        </authorList>
    </citation>
    <scope>NUCLEOTIDE SEQUENCE [LARGE SCALE GENOMIC DNA]</scope>
    <source>
        <strain evidence="2 3">DSM 21600</strain>
    </source>
</reference>
<protein>
    <recommendedName>
        <fullName evidence="4">Energy transducer TonB</fullName>
    </recommendedName>
</protein>
<dbReference type="EMBL" id="JAGGJU010000012">
    <property type="protein sequence ID" value="MBP1852633.1"/>
    <property type="molecule type" value="Genomic_DNA"/>
</dbReference>
<keyword evidence="3" id="KW-1185">Reference proteome</keyword>
<evidence type="ECO:0008006" key="4">
    <source>
        <dbReference type="Google" id="ProtNLM"/>
    </source>
</evidence>
<sequence>MLLDDDGVKLRKAGNPFPVIRIATGAALGCVLMFLLLMHQEQPDESAPRVARQIERPVPPQTNVAQLPLV</sequence>
<evidence type="ECO:0000313" key="2">
    <source>
        <dbReference type="EMBL" id="MBP1852633.1"/>
    </source>
</evidence>
<proteinExistence type="predicted"/>
<accession>A0ABS4E3W5</accession>
<evidence type="ECO:0000256" key="1">
    <source>
        <dbReference type="SAM" id="Phobius"/>
    </source>
</evidence>
<gene>
    <name evidence="2" type="ORF">J2Z17_004091</name>
</gene>
<keyword evidence="1" id="KW-0812">Transmembrane</keyword>